<evidence type="ECO:0000256" key="1">
    <source>
        <dbReference type="SAM" id="MobiDB-lite"/>
    </source>
</evidence>
<accession>A0A6A4T5T8</accession>
<dbReference type="AlphaFoldDB" id="A0A6A4T5T8"/>
<proteinExistence type="predicted"/>
<dbReference type="Proteomes" id="UP000438429">
    <property type="component" value="Unassembled WGS sequence"/>
</dbReference>
<evidence type="ECO:0000313" key="3">
    <source>
        <dbReference type="Proteomes" id="UP000438429"/>
    </source>
</evidence>
<gene>
    <name evidence="2" type="ORF">F2P81_010446</name>
</gene>
<protein>
    <submittedName>
        <fullName evidence="2">Uncharacterized protein</fullName>
    </submittedName>
</protein>
<dbReference type="EMBL" id="VEVO01000009">
    <property type="protein sequence ID" value="KAF0037572.1"/>
    <property type="molecule type" value="Genomic_DNA"/>
</dbReference>
<comment type="caution">
    <text evidence="2">The sequence shown here is derived from an EMBL/GenBank/DDBJ whole genome shotgun (WGS) entry which is preliminary data.</text>
</comment>
<name>A0A6A4T5T8_SCOMX</name>
<evidence type="ECO:0000313" key="2">
    <source>
        <dbReference type="EMBL" id="KAF0037572.1"/>
    </source>
</evidence>
<feature type="compositionally biased region" description="Polar residues" evidence="1">
    <location>
        <begin position="16"/>
        <end position="33"/>
    </location>
</feature>
<sequence>MTKLAGPRIARLLSAGRSSGSHQRRTNSFNALNLNEPRDRMVDSDLCIAATRTESRPGEASGSSQRSMVCSGTLRKKPFVSPAL</sequence>
<feature type="region of interest" description="Disordered" evidence="1">
    <location>
        <begin position="1"/>
        <end position="35"/>
    </location>
</feature>
<organism evidence="2 3">
    <name type="scientific">Scophthalmus maximus</name>
    <name type="common">Turbot</name>
    <name type="synonym">Psetta maxima</name>
    <dbReference type="NCBI Taxonomy" id="52904"/>
    <lineage>
        <taxon>Eukaryota</taxon>
        <taxon>Metazoa</taxon>
        <taxon>Chordata</taxon>
        <taxon>Craniata</taxon>
        <taxon>Vertebrata</taxon>
        <taxon>Euteleostomi</taxon>
        <taxon>Actinopterygii</taxon>
        <taxon>Neopterygii</taxon>
        <taxon>Teleostei</taxon>
        <taxon>Neoteleostei</taxon>
        <taxon>Acanthomorphata</taxon>
        <taxon>Carangaria</taxon>
        <taxon>Pleuronectiformes</taxon>
        <taxon>Pleuronectoidei</taxon>
        <taxon>Scophthalmidae</taxon>
        <taxon>Scophthalmus</taxon>
    </lineage>
</organism>
<reference evidence="2 3" key="1">
    <citation type="submission" date="2019-06" db="EMBL/GenBank/DDBJ databases">
        <title>Draft genomes of female and male turbot (Scophthalmus maximus).</title>
        <authorList>
            <person name="Xu H."/>
            <person name="Xu X.-W."/>
            <person name="Shao C."/>
            <person name="Chen S."/>
        </authorList>
    </citation>
    <scope>NUCLEOTIDE SEQUENCE [LARGE SCALE GENOMIC DNA]</scope>
    <source>
        <strain evidence="2">Ysfricsl-2016a</strain>
        <tissue evidence="2">Blood</tissue>
    </source>
</reference>